<comment type="caution">
    <text evidence="9">The sequence shown here is derived from an EMBL/GenBank/DDBJ whole genome shotgun (WGS) entry which is preliminary data.</text>
</comment>
<protein>
    <submittedName>
        <fullName evidence="9">Zinc-binding alcohol dehydrogenase</fullName>
    </submittedName>
</protein>
<feature type="region of interest" description="Disordered" evidence="7">
    <location>
        <begin position="1"/>
        <end position="40"/>
    </location>
</feature>
<evidence type="ECO:0000256" key="7">
    <source>
        <dbReference type="SAM" id="MobiDB-lite"/>
    </source>
</evidence>
<comment type="cofactor">
    <cofactor evidence="1 6">
        <name>Zn(2+)</name>
        <dbReference type="ChEBI" id="CHEBI:29105"/>
    </cofactor>
</comment>
<dbReference type="CDD" id="cd05278">
    <property type="entry name" value="FDH_like"/>
    <property type="match status" value="1"/>
</dbReference>
<dbReference type="InterPro" id="IPR020843">
    <property type="entry name" value="ER"/>
</dbReference>
<dbReference type="PANTHER" id="PTHR42813">
    <property type="entry name" value="ZINC-TYPE ALCOHOL DEHYDROGENASE-LIKE"/>
    <property type="match status" value="1"/>
</dbReference>
<dbReference type="PROSITE" id="PS00059">
    <property type="entry name" value="ADH_ZINC"/>
    <property type="match status" value="1"/>
</dbReference>
<dbReference type="PATRIC" id="fig|999408.3.peg.5868"/>
<keyword evidence="5" id="KW-0560">Oxidoreductase</keyword>
<organism evidence="9 10">
    <name type="scientific">[Clostridium] clostridioforme 90A8</name>
    <dbReference type="NCBI Taxonomy" id="999408"/>
    <lineage>
        <taxon>Bacteria</taxon>
        <taxon>Bacillati</taxon>
        <taxon>Bacillota</taxon>
        <taxon>Clostridia</taxon>
        <taxon>Lachnospirales</taxon>
        <taxon>Lachnospiraceae</taxon>
        <taxon>Enterocloster</taxon>
    </lineage>
</organism>
<dbReference type="InterPro" id="IPR013149">
    <property type="entry name" value="ADH-like_C"/>
</dbReference>
<gene>
    <name evidence="9" type="ORF">HMPREF1090_05465</name>
</gene>
<feature type="domain" description="Enoyl reductase (ER)" evidence="8">
    <location>
        <begin position="49"/>
        <end position="379"/>
    </location>
</feature>
<dbReference type="InterPro" id="IPR036291">
    <property type="entry name" value="NAD(P)-bd_dom_sf"/>
</dbReference>
<dbReference type="Pfam" id="PF00107">
    <property type="entry name" value="ADH_zinc_N"/>
    <property type="match status" value="1"/>
</dbReference>
<dbReference type="InterPro" id="IPR011032">
    <property type="entry name" value="GroES-like_sf"/>
</dbReference>
<evidence type="ECO:0000256" key="3">
    <source>
        <dbReference type="ARBA" id="ARBA00022723"/>
    </source>
</evidence>
<name>A0A0E2H2L4_9FIRM</name>
<dbReference type="GO" id="GO:0016491">
    <property type="term" value="F:oxidoreductase activity"/>
    <property type="evidence" value="ECO:0007669"/>
    <property type="project" value="UniProtKB-KW"/>
</dbReference>
<evidence type="ECO:0000256" key="1">
    <source>
        <dbReference type="ARBA" id="ARBA00001947"/>
    </source>
</evidence>
<dbReference type="EMBL" id="AGYR01000075">
    <property type="protein sequence ID" value="ENZ06662.1"/>
    <property type="molecule type" value="Genomic_DNA"/>
</dbReference>
<proteinExistence type="inferred from homology"/>
<dbReference type="Proteomes" id="UP000013085">
    <property type="component" value="Unassembled WGS sequence"/>
</dbReference>
<evidence type="ECO:0000313" key="10">
    <source>
        <dbReference type="Proteomes" id="UP000013085"/>
    </source>
</evidence>
<keyword evidence="3 6" id="KW-0479">Metal-binding</keyword>
<dbReference type="PANTHER" id="PTHR42813:SF4">
    <property type="entry name" value="NADP-DEPENDENT ISOPROPANOL DEHYDROGENASE"/>
    <property type="match status" value="1"/>
</dbReference>
<dbReference type="SMART" id="SM00829">
    <property type="entry name" value="PKS_ER"/>
    <property type="match status" value="1"/>
</dbReference>
<evidence type="ECO:0000313" key="9">
    <source>
        <dbReference type="EMBL" id="ENZ06662.1"/>
    </source>
</evidence>
<dbReference type="GO" id="GO:0008270">
    <property type="term" value="F:zinc ion binding"/>
    <property type="evidence" value="ECO:0007669"/>
    <property type="project" value="InterPro"/>
</dbReference>
<dbReference type="HOGENOM" id="CLU_026673_11_3_9"/>
<dbReference type="SUPFAM" id="SSF50129">
    <property type="entry name" value="GroES-like"/>
    <property type="match status" value="1"/>
</dbReference>
<evidence type="ECO:0000256" key="5">
    <source>
        <dbReference type="ARBA" id="ARBA00023002"/>
    </source>
</evidence>
<dbReference type="InterPro" id="IPR013154">
    <property type="entry name" value="ADH-like_N"/>
</dbReference>
<dbReference type="AlphaFoldDB" id="A0A0E2H2L4"/>
<reference evidence="9 10" key="1">
    <citation type="submission" date="2013-01" db="EMBL/GenBank/DDBJ databases">
        <title>The Genome Sequence of Clostridium clostridioforme 90A8.</title>
        <authorList>
            <consortium name="The Broad Institute Genome Sequencing Platform"/>
            <person name="Earl A."/>
            <person name="Ward D."/>
            <person name="Feldgarden M."/>
            <person name="Gevers D."/>
            <person name="Courvalin P."/>
            <person name="Lambert T."/>
            <person name="Walker B."/>
            <person name="Young S.K."/>
            <person name="Zeng Q."/>
            <person name="Gargeya S."/>
            <person name="Fitzgerald M."/>
            <person name="Haas B."/>
            <person name="Abouelleil A."/>
            <person name="Alvarado L."/>
            <person name="Arachchi H.M."/>
            <person name="Berlin A.M."/>
            <person name="Chapman S.B."/>
            <person name="Dewar J."/>
            <person name="Goldberg J."/>
            <person name="Griggs A."/>
            <person name="Gujja S."/>
            <person name="Hansen M."/>
            <person name="Howarth C."/>
            <person name="Imamovic A."/>
            <person name="Larimer J."/>
            <person name="McCowan C."/>
            <person name="Murphy C."/>
            <person name="Neiman D."/>
            <person name="Pearson M."/>
            <person name="Priest M."/>
            <person name="Roberts A."/>
            <person name="Saif S."/>
            <person name="Shea T."/>
            <person name="Sisk P."/>
            <person name="Sykes S."/>
            <person name="Wortman J."/>
            <person name="Nusbaum C."/>
            <person name="Birren B."/>
        </authorList>
    </citation>
    <scope>NUCLEOTIDE SEQUENCE [LARGE SCALE GENOMIC DNA]</scope>
    <source>
        <strain evidence="9 10">90A8</strain>
    </source>
</reference>
<dbReference type="Gene3D" id="3.40.50.720">
    <property type="entry name" value="NAD(P)-binding Rossmann-like Domain"/>
    <property type="match status" value="1"/>
</dbReference>
<dbReference type="SUPFAM" id="SSF51735">
    <property type="entry name" value="NAD(P)-binding Rossmann-fold domains"/>
    <property type="match status" value="1"/>
</dbReference>
<comment type="similarity">
    <text evidence="2 6">Belongs to the zinc-containing alcohol dehydrogenase family.</text>
</comment>
<accession>A0A0E2H2L4</accession>
<evidence type="ECO:0000256" key="4">
    <source>
        <dbReference type="ARBA" id="ARBA00022833"/>
    </source>
</evidence>
<evidence type="ECO:0000256" key="6">
    <source>
        <dbReference type="RuleBase" id="RU361277"/>
    </source>
</evidence>
<dbReference type="Gene3D" id="3.90.180.10">
    <property type="entry name" value="Medium-chain alcohol dehydrogenases, catalytic domain"/>
    <property type="match status" value="1"/>
</dbReference>
<evidence type="ECO:0000259" key="8">
    <source>
        <dbReference type="SMART" id="SM00829"/>
    </source>
</evidence>
<sequence>MQSDMQTQVSQSQAAQSQATQSPVPQSPAPQSRTPQPKTMKAAVYQENGIITLEDRPVPRLKDPRDAIIKVTLTTICSSDIHIKHGAVPRAVPGTILGHEFVGIVEQTGEAVRRFKPGDRVAVNVETFCGECYFCKRGYVNNCTHEHGGWALGCRIDGGQAGYVRVPFADNGLTRIPGEVTDEAALFTGDILSTGYWGASLAEIKPADTVAVIGAGPTGLCTLMCARLYGPGTVIAIDTSNERLELAKEQGLADVILNPFEQDVEQEIRNLTLGRGADAVLEVAGGRDTFQMAWKIARPNAVVCVVALYEEPQMLPLPDMYGKNLVFKTGGVDASCCEEIMKLIKAGKLDTSCLITHRAKLENIMEAYDVFENKRNHVIKYAIEVS</sequence>
<dbReference type="Pfam" id="PF08240">
    <property type="entry name" value="ADH_N"/>
    <property type="match status" value="1"/>
</dbReference>
<evidence type="ECO:0000256" key="2">
    <source>
        <dbReference type="ARBA" id="ARBA00008072"/>
    </source>
</evidence>
<dbReference type="InterPro" id="IPR002328">
    <property type="entry name" value="ADH_Zn_CS"/>
</dbReference>
<keyword evidence="4 6" id="KW-0862">Zinc</keyword>
<feature type="compositionally biased region" description="Low complexity" evidence="7">
    <location>
        <begin position="1"/>
        <end position="32"/>
    </location>
</feature>